<dbReference type="OrthoDB" id="3934656at2759"/>
<evidence type="ECO:0000256" key="6">
    <source>
        <dbReference type="SAM" id="Phobius"/>
    </source>
</evidence>
<dbReference type="PANTHER" id="PTHR24300:SF417">
    <property type="entry name" value="CYTOCHROME P450 508B1-RELATED"/>
    <property type="match status" value="1"/>
</dbReference>
<keyword evidence="6" id="KW-0472">Membrane</keyword>
<comment type="cofactor">
    <cofactor evidence="4">
        <name>heme</name>
        <dbReference type="ChEBI" id="CHEBI:30413"/>
    </cofactor>
</comment>
<dbReference type="Proteomes" id="UP000007110">
    <property type="component" value="Unassembled WGS sequence"/>
</dbReference>
<dbReference type="InterPro" id="IPR002401">
    <property type="entry name" value="Cyt_P450_E_grp-I"/>
</dbReference>
<dbReference type="InterPro" id="IPR017972">
    <property type="entry name" value="Cyt_P450_CS"/>
</dbReference>
<feature type="transmembrane region" description="Helical" evidence="6">
    <location>
        <begin position="12"/>
        <end position="30"/>
    </location>
</feature>
<evidence type="ECO:0000313" key="7">
    <source>
        <dbReference type="EnsemblMetazoa" id="XP_785753"/>
    </source>
</evidence>
<keyword evidence="4 5" id="KW-0349">Heme</keyword>
<keyword evidence="3 4" id="KW-0408">Iron</keyword>
<comment type="similarity">
    <text evidence="1 5">Belongs to the cytochrome P450 family.</text>
</comment>
<dbReference type="OMA" id="LHAFNWR"/>
<evidence type="ECO:0000256" key="1">
    <source>
        <dbReference type="ARBA" id="ARBA00010617"/>
    </source>
</evidence>
<dbReference type="InterPro" id="IPR036396">
    <property type="entry name" value="Cyt_P450_sf"/>
</dbReference>
<name>A0A7M7TGG9_STRPU</name>
<dbReference type="PRINTS" id="PR00385">
    <property type="entry name" value="P450"/>
</dbReference>
<dbReference type="AlphaFoldDB" id="A0A7M7TGG9"/>
<keyword evidence="8" id="KW-1185">Reference proteome</keyword>
<evidence type="ECO:0000256" key="4">
    <source>
        <dbReference type="PIRSR" id="PIRSR602401-1"/>
    </source>
</evidence>
<dbReference type="GO" id="GO:0020037">
    <property type="term" value="F:heme binding"/>
    <property type="evidence" value="ECO:0000318"/>
    <property type="project" value="GO_Central"/>
</dbReference>
<keyword evidence="6" id="KW-1133">Transmembrane helix</keyword>
<sequence>MDSVPLDRLGTLLIVTLLCMVGLRFLISWIRDGKKIKLPPGPTAWPLVGSIPFLIRSKLPPLDLLTALADDHGDILRLRIMTTEVVILSSYDIIKEAYNHPNLQGRPRIVPIEDYIGRRNIGVAGSSGPVWREHRQFVFSAFRHFSTGPQNIDHIIHVEARTLVSEVSTLSRKPFNPHKVLNNAVSNVIAVMLFGKAYNYADDDFNQLQEIINTNLQEAASGGIYLFIPFLAKVPFSPANKIKQGIKRFTDFTKKIVNEHRHVFEPDHPRDIIDLYLKKIQEDHEGGIESSFDETNLHVLCGDLFGASTETTNASLKWSILYMMIHPEVQTKVQEELDRVVGRDRLPELDDRASLPFTLATLHEIQRMGHVFPLSIPHACTADMRLADYDIPEGTLVVSNLWRLSRDSRLWSDPDEFRPDRFLNESGDCIKPEALIPFSIGKRVCIGESIARKEIFVFFSSLLHRFHFSIPAGGRPPSLQGRLGLVYDTQDYITCASPRT</sequence>
<dbReference type="Gene3D" id="1.10.630.10">
    <property type="entry name" value="Cytochrome P450"/>
    <property type="match status" value="1"/>
</dbReference>
<reference evidence="8" key="1">
    <citation type="submission" date="2015-02" db="EMBL/GenBank/DDBJ databases">
        <title>Genome sequencing for Strongylocentrotus purpuratus.</title>
        <authorList>
            <person name="Murali S."/>
            <person name="Liu Y."/>
            <person name="Vee V."/>
            <person name="English A."/>
            <person name="Wang M."/>
            <person name="Skinner E."/>
            <person name="Han Y."/>
            <person name="Muzny D.M."/>
            <person name="Worley K.C."/>
            <person name="Gibbs R.A."/>
        </authorList>
    </citation>
    <scope>NUCLEOTIDE SEQUENCE</scope>
</reference>
<evidence type="ECO:0000313" key="8">
    <source>
        <dbReference type="Proteomes" id="UP000007110"/>
    </source>
</evidence>
<dbReference type="EnsemblMetazoa" id="XM_780660">
    <property type="protein sequence ID" value="XP_785753"/>
    <property type="gene ID" value="LOC580612"/>
</dbReference>
<evidence type="ECO:0000256" key="3">
    <source>
        <dbReference type="ARBA" id="ARBA00023004"/>
    </source>
</evidence>
<feature type="binding site" description="axial binding residue" evidence="4">
    <location>
        <position position="445"/>
    </location>
    <ligand>
        <name>heme</name>
        <dbReference type="ChEBI" id="CHEBI:30413"/>
    </ligand>
    <ligandPart>
        <name>Fe</name>
        <dbReference type="ChEBI" id="CHEBI:18248"/>
    </ligandPart>
</feature>
<evidence type="ECO:0008006" key="9">
    <source>
        <dbReference type="Google" id="ProtNLM"/>
    </source>
</evidence>
<dbReference type="GeneID" id="580612"/>
<accession>A0A7M7TGG9</accession>
<dbReference type="RefSeq" id="XP_785753.4">
    <property type="nucleotide sequence ID" value="XM_780660.5"/>
</dbReference>
<dbReference type="InterPro" id="IPR001128">
    <property type="entry name" value="Cyt_P450"/>
</dbReference>
<protein>
    <recommendedName>
        <fullName evidence="9">Cytochrome P450</fullName>
    </recommendedName>
</protein>
<dbReference type="PANTHER" id="PTHR24300">
    <property type="entry name" value="CYTOCHROME P450 508A4-RELATED"/>
    <property type="match status" value="1"/>
</dbReference>
<keyword evidence="5" id="KW-0560">Oxidoreductase</keyword>
<evidence type="ECO:0000256" key="2">
    <source>
        <dbReference type="ARBA" id="ARBA00022723"/>
    </source>
</evidence>
<dbReference type="FunFam" id="1.10.630.10:FF:000094">
    <property type="entry name" value="cytochrome P450 2J6-like"/>
    <property type="match status" value="1"/>
</dbReference>
<proteinExistence type="inferred from homology"/>
<dbReference type="InParanoid" id="A0A7M7TGG9"/>
<evidence type="ECO:0000256" key="5">
    <source>
        <dbReference type="RuleBase" id="RU000461"/>
    </source>
</evidence>
<dbReference type="KEGG" id="spu:580612"/>
<keyword evidence="2 4" id="KW-0479">Metal-binding</keyword>
<organism evidence="7 8">
    <name type="scientific">Strongylocentrotus purpuratus</name>
    <name type="common">Purple sea urchin</name>
    <dbReference type="NCBI Taxonomy" id="7668"/>
    <lineage>
        <taxon>Eukaryota</taxon>
        <taxon>Metazoa</taxon>
        <taxon>Echinodermata</taxon>
        <taxon>Eleutherozoa</taxon>
        <taxon>Echinozoa</taxon>
        <taxon>Echinoidea</taxon>
        <taxon>Euechinoidea</taxon>
        <taxon>Echinacea</taxon>
        <taxon>Camarodonta</taxon>
        <taxon>Echinidea</taxon>
        <taxon>Strongylocentrotidae</taxon>
        <taxon>Strongylocentrotus</taxon>
    </lineage>
</organism>
<reference evidence="7" key="2">
    <citation type="submission" date="2021-01" db="UniProtKB">
        <authorList>
            <consortium name="EnsemblMetazoa"/>
        </authorList>
    </citation>
    <scope>IDENTIFICATION</scope>
</reference>
<dbReference type="Pfam" id="PF00067">
    <property type="entry name" value="p450"/>
    <property type="match status" value="1"/>
</dbReference>
<dbReference type="PRINTS" id="PR00463">
    <property type="entry name" value="EP450I"/>
</dbReference>
<dbReference type="PROSITE" id="PS00086">
    <property type="entry name" value="CYTOCHROME_P450"/>
    <property type="match status" value="1"/>
</dbReference>
<dbReference type="InterPro" id="IPR050182">
    <property type="entry name" value="Cytochrome_P450_fam2"/>
</dbReference>
<keyword evidence="5" id="KW-0503">Monooxygenase</keyword>
<dbReference type="SUPFAM" id="SSF48264">
    <property type="entry name" value="Cytochrome P450"/>
    <property type="match status" value="1"/>
</dbReference>
<keyword evidence="6" id="KW-0812">Transmembrane</keyword>
<dbReference type="GO" id="GO:0016712">
    <property type="term" value="F:oxidoreductase activity, acting on paired donors, with incorporation or reduction of molecular oxygen, reduced flavin or flavoprotein as one donor, and incorporation of one atom of oxygen"/>
    <property type="evidence" value="ECO:0000318"/>
    <property type="project" value="GO_Central"/>
</dbReference>
<dbReference type="GO" id="GO:0005506">
    <property type="term" value="F:iron ion binding"/>
    <property type="evidence" value="ECO:0007669"/>
    <property type="project" value="InterPro"/>
</dbReference>